<dbReference type="InterPro" id="IPR045117">
    <property type="entry name" value="ATXN2-like"/>
</dbReference>
<evidence type="ECO:0000256" key="1">
    <source>
        <dbReference type="SAM" id="MobiDB-lite"/>
    </source>
</evidence>
<feature type="compositionally biased region" description="Basic and acidic residues" evidence="1">
    <location>
        <begin position="199"/>
        <end position="208"/>
    </location>
</feature>
<accession>A0A2R6PS76</accession>
<dbReference type="FunCoup" id="A0A2R6PS76">
    <property type="interactions" value="2508"/>
</dbReference>
<feature type="region of interest" description="Disordered" evidence="1">
    <location>
        <begin position="142"/>
        <end position="161"/>
    </location>
</feature>
<comment type="caution">
    <text evidence="3">The sequence shown here is derived from an EMBL/GenBank/DDBJ whole genome shotgun (WGS) entry which is preliminary data.</text>
</comment>
<reference evidence="3 4" key="1">
    <citation type="submission" date="2017-07" db="EMBL/GenBank/DDBJ databases">
        <title>An improved, manually edited Actinidia chinensis var. chinensis (kiwifruit) genome highlights the challenges associated with draft genomes and gene prediction in plants.</title>
        <authorList>
            <person name="Pilkington S."/>
            <person name="Crowhurst R."/>
            <person name="Hilario E."/>
            <person name="Nardozza S."/>
            <person name="Fraser L."/>
            <person name="Peng Y."/>
            <person name="Gunaseelan K."/>
            <person name="Simpson R."/>
            <person name="Tahir J."/>
            <person name="Deroles S."/>
            <person name="Templeton K."/>
            <person name="Luo Z."/>
            <person name="Davy M."/>
            <person name="Cheng C."/>
            <person name="Mcneilage M."/>
            <person name="Scaglione D."/>
            <person name="Liu Y."/>
            <person name="Zhang Q."/>
            <person name="Datson P."/>
            <person name="De Silva N."/>
            <person name="Gardiner S."/>
            <person name="Bassett H."/>
            <person name="Chagne D."/>
            <person name="Mccallum J."/>
            <person name="Dzierzon H."/>
            <person name="Deng C."/>
            <person name="Wang Y.-Y."/>
            <person name="Barron N."/>
            <person name="Manako K."/>
            <person name="Bowen J."/>
            <person name="Foster T."/>
            <person name="Erridge Z."/>
            <person name="Tiffin H."/>
            <person name="Waite C."/>
            <person name="Davies K."/>
            <person name="Grierson E."/>
            <person name="Laing W."/>
            <person name="Kirk R."/>
            <person name="Chen X."/>
            <person name="Wood M."/>
            <person name="Montefiori M."/>
            <person name="Brummell D."/>
            <person name="Schwinn K."/>
            <person name="Catanach A."/>
            <person name="Fullerton C."/>
            <person name="Li D."/>
            <person name="Meiyalaghan S."/>
            <person name="Nieuwenhuizen N."/>
            <person name="Read N."/>
            <person name="Prakash R."/>
            <person name="Hunter D."/>
            <person name="Zhang H."/>
            <person name="Mckenzie M."/>
            <person name="Knabel M."/>
            <person name="Harris A."/>
            <person name="Allan A."/>
            <person name="Chen A."/>
            <person name="Janssen B."/>
            <person name="Plunkett B."/>
            <person name="Dwamena C."/>
            <person name="Voogd C."/>
            <person name="Leif D."/>
            <person name="Lafferty D."/>
            <person name="Souleyre E."/>
            <person name="Varkonyi-Gasic E."/>
            <person name="Gambi F."/>
            <person name="Hanley J."/>
            <person name="Yao J.-L."/>
            <person name="Cheung J."/>
            <person name="David K."/>
            <person name="Warren B."/>
            <person name="Marsh K."/>
            <person name="Snowden K."/>
            <person name="Lin-Wang K."/>
            <person name="Brian L."/>
            <person name="Martinez-Sanchez M."/>
            <person name="Wang M."/>
            <person name="Ileperuma N."/>
            <person name="Macnee N."/>
            <person name="Campin R."/>
            <person name="Mcatee P."/>
            <person name="Drummond R."/>
            <person name="Espley R."/>
            <person name="Ireland H."/>
            <person name="Wu R."/>
            <person name="Atkinson R."/>
            <person name="Karunairetnam S."/>
            <person name="Bulley S."/>
            <person name="Chunkath S."/>
            <person name="Hanley Z."/>
            <person name="Storey R."/>
            <person name="Thrimawithana A."/>
            <person name="Thomson S."/>
            <person name="David C."/>
            <person name="Testolin R."/>
        </authorList>
    </citation>
    <scope>NUCLEOTIDE SEQUENCE [LARGE SCALE GENOMIC DNA]</scope>
    <source>
        <strain evidence="4">cv. Red5</strain>
        <tissue evidence="3">Young leaf</tissue>
    </source>
</reference>
<reference evidence="4" key="2">
    <citation type="journal article" date="2018" name="BMC Genomics">
        <title>A manually annotated Actinidia chinensis var. chinensis (kiwifruit) genome highlights the challenges associated with draft genomes and gene prediction in plants.</title>
        <authorList>
            <person name="Pilkington S.M."/>
            <person name="Crowhurst R."/>
            <person name="Hilario E."/>
            <person name="Nardozza S."/>
            <person name="Fraser L."/>
            <person name="Peng Y."/>
            <person name="Gunaseelan K."/>
            <person name="Simpson R."/>
            <person name="Tahir J."/>
            <person name="Deroles S.C."/>
            <person name="Templeton K."/>
            <person name="Luo Z."/>
            <person name="Davy M."/>
            <person name="Cheng C."/>
            <person name="McNeilage M."/>
            <person name="Scaglione D."/>
            <person name="Liu Y."/>
            <person name="Zhang Q."/>
            <person name="Datson P."/>
            <person name="De Silva N."/>
            <person name="Gardiner S.E."/>
            <person name="Bassett H."/>
            <person name="Chagne D."/>
            <person name="McCallum J."/>
            <person name="Dzierzon H."/>
            <person name="Deng C."/>
            <person name="Wang Y.Y."/>
            <person name="Barron L."/>
            <person name="Manako K."/>
            <person name="Bowen J."/>
            <person name="Foster T.M."/>
            <person name="Erridge Z.A."/>
            <person name="Tiffin H."/>
            <person name="Waite C.N."/>
            <person name="Davies K.M."/>
            <person name="Grierson E.P."/>
            <person name="Laing W.A."/>
            <person name="Kirk R."/>
            <person name="Chen X."/>
            <person name="Wood M."/>
            <person name="Montefiori M."/>
            <person name="Brummell D.A."/>
            <person name="Schwinn K.E."/>
            <person name="Catanach A."/>
            <person name="Fullerton C."/>
            <person name="Li D."/>
            <person name="Meiyalaghan S."/>
            <person name="Nieuwenhuizen N."/>
            <person name="Read N."/>
            <person name="Prakash R."/>
            <person name="Hunter D."/>
            <person name="Zhang H."/>
            <person name="McKenzie M."/>
            <person name="Knabel M."/>
            <person name="Harris A."/>
            <person name="Allan A.C."/>
            <person name="Gleave A."/>
            <person name="Chen A."/>
            <person name="Janssen B.J."/>
            <person name="Plunkett B."/>
            <person name="Ampomah-Dwamena C."/>
            <person name="Voogd C."/>
            <person name="Leif D."/>
            <person name="Lafferty D."/>
            <person name="Souleyre E.J.F."/>
            <person name="Varkonyi-Gasic E."/>
            <person name="Gambi F."/>
            <person name="Hanley J."/>
            <person name="Yao J.L."/>
            <person name="Cheung J."/>
            <person name="David K.M."/>
            <person name="Warren B."/>
            <person name="Marsh K."/>
            <person name="Snowden K.C."/>
            <person name="Lin-Wang K."/>
            <person name="Brian L."/>
            <person name="Martinez-Sanchez M."/>
            <person name="Wang M."/>
            <person name="Ileperuma N."/>
            <person name="Macnee N."/>
            <person name="Campin R."/>
            <person name="McAtee P."/>
            <person name="Drummond R.S.M."/>
            <person name="Espley R.V."/>
            <person name="Ireland H.S."/>
            <person name="Wu R."/>
            <person name="Atkinson R.G."/>
            <person name="Karunairetnam S."/>
            <person name="Bulley S."/>
            <person name="Chunkath S."/>
            <person name="Hanley Z."/>
            <person name="Storey R."/>
            <person name="Thrimawithana A.H."/>
            <person name="Thomson S."/>
            <person name="David C."/>
            <person name="Testolin R."/>
            <person name="Huang H."/>
            <person name="Hellens R.P."/>
            <person name="Schaffer R.J."/>
        </authorList>
    </citation>
    <scope>NUCLEOTIDE SEQUENCE [LARGE SCALE GENOMIC DNA]</scope>
    <source>
        <strain evidence="4">cv. Red5</strain>
    </source>
</reference>
<dbReference type="InParanoid" id="A0A2R6PS76"/>
<dbReference type="STRING" id="1590841.A0A2R6PS76"/>
<feature type="region of interest" description="Disordered" evidence="1">
    <location>
        <begin position="262"/>
        <end position="281"/>
    </location>
</feature>
<feature type="region of interest" description="Disordered" evidence="1">
    <location>
        <begin position="199"/>
        <end position="244"/>
    </location>
</feature>
<evidence type="ECO:0000313" key="3">
    <source>
        <dbReference type="EMBL" id="PSR95610.1"/>
    </source>
</evidence>
<dbReference type="Pfam" id="PF14438">
    <property type="entry name" value="SM-ATX"/>
    <property type="match status" value="1"/>
</dbReference>
<feature type="domain" description="Ataxin 2 SM" evidence="2">
    <location>
        <begin position="21"/>
        <end position="99"/>
    </location>
</feature>
<dbReference type="EMBL" id="NKQK01000023">
    <property type="protein sequence ID" value="PSR95610.1"/>
    <property type="molecule type" value="Genomic_DNA"/>
</dbReference>
<organism evidence="3 4">
    <name type="scientific">Actinidia chinensis var. chinensis</name>
    <name type="common">Chinese soft-hair kiwi</name>
    <dbReference type="NCBI Taxonomy" id="1590841"/>
    <lineage>
        <taxon>Eukaryota</taxon>
        <taxon>Viridiplantae</taxon>
        <taxon>Streptophyta</taxon>
        <taxon>Embryophyta</taxon>
        <taxon>Tracheophyta</taxon>
        <taxon>Spermatophyta</taxon>
        <taxon>Magnoliopsida</taxon>
        <taxon>eudicotyledons</taxon>
        <taxon>Gunneridae</taxon>
        <taxon>Pentapetalae</taxon>
        <taxon>asterids</taxon>
        <taxon>Ericales</taxon>
        <taxon>Actinidiaceae</taxon>
        <taxon>Actinidia</taxon>
    </lineage>
</organism>
<dbReference type="PANTHER" id="PTHR12854:SF12">
    <property type="entry name" value="POLYADENYLATE-BINDING PROTEIN INTERACTING PROTEIN"/>
    <property type="match status" value="1"/>
</dbReference>
<dbReference type="PANTHER" id="PTHR12854">
    <property type="entry name" value="ATAXIN 2-RELATED"/>
    <property type="match status" value="1"/>
</dbReference>
<dbReference type="GO" id="GO:0003729">
    <property type="term" value="F:mRNA binding"/>
    <property type="evidence" value="ECO:0007669"/>
    <property type="project" value="TreeGrafter"/>
</dbReference>
<proteinExistence type="predicted"/>
<dbReference type="Proteomes" id="UP000241394">
    <property type="component" value="Chromosome LG23"/>
</dbReference>
<keyword evidence="4" id="KW-1185">Reference proteome</keyword>
<evidence type="ECO:0000313" key="4">
    <source>
        <dbReference type="Proteomes" id="UP000241394"/>
    </source>
</evidence>
<sequence>MGCRNRNLHGEESVAPNSLSDALLFTTMCIIGLPVDVHVKDGSIYTGIFHAARVENDYGIMLKKARMTKKGKCDSNVANWDLIETLVVQSNDLVQVIAKGISLPADGVISNVAGDDARDIASAILSLECAAGGVKIKKSNKINRDKMQPSQTRQVGDDRSQVKQFDYKGSADFQMEGTTHEVQSSGSSLDTCYTQSKAVKEMHQDRSSKMLPNGALSGPPASSVVKPNDKCQDSPHPNDASLRAPISGTSIVEGSEKACVNSSSTRTEIVPPRSSSSTSKLNPGAKVFCPSFANHRSVTPPAVPTAANVAYVPDFPVVPIVSAQQEAEISQFVPRSSLPVKLVPYGNLIAGNGIIDSQYSQSIIGHVGSRAQSHRYAGQHHSIQAGPNYMHPSSQNAMVGRRGQLVYIHPVSHDMNQGVAVLSQVSTRPLMTPHQGHLPKHQGNAATQALQLCVTPPFISGGQQPYVVQSHVPFPQSAFPVIRPFPVPGSNGSFGPKFP</sequence>
<dbReference type="InterPro" id="IPR025852">
    <property type="entry name" value="SM_dom_ATX"/>
</dbReference>
<dbReference type="GO" id="GO:0010494">
    <property type="term" value="C:cytoplasmic stress granule"/>
    <property type="evidence" value="ECO:0007669"/>
    <property type="project" value="TreeGrafter"/>
</dbReference>
<name>A0A2R6PS76_ACTCC</name>
<dbReference type="AlphaFoldDB" id="A0A2R6PS76"/>
<dbReference type="OMA" id="PSSQNAM"/>
<gene>
    <name evidence="3" type="ORF">CEY00_Acc21633</name>
</gene>
<dbReference type="OrthoDB" id="2275718at2759"/>
<dbReference type="GO" id="GO:0034063">
    <property type="term" value="P:stress granule assembly"/>
    <property type="evidence" value="ECO:0007669"/>
    <property type="project" value="TreeGrafter"/>
</dbReference>
<evidence type="ECO:0000259" key="2">
    <source>
        <dbReference type="Pfam" id="PF14438"/>
    </source>
</evidence>
<dbReference type="Gramene" id="PSR95610">
    <property type="protein sequence ID" value="PSR95610"/>
    <property type="gene ID" value="CEY00_Acc21633"/>
</dbReference>
<protein>
    <submittedName>
        <fullName evidence="3">Polyadenylate-binding protein</fullName>
    </submittedName>
</protein>